<dbReference type="Proteomes" id="UP000297245">
    <property type="component" value="Unassembled WGS sequence"/>
</dbReference>
<keyword evidence="2" id="KW-0812">Transmembrane</keyword>
<feature type="compositionally biased region" description="Polar residues" evidence="1">
    <location>
        <begin position="305"/>
        <end position="318"/>
    </location>
</feature>
<keyword evidence="2" id="KW-0472">Membrane</keyword>
<dbReference type="PANTHER" id="PTHR40465:SF1">
    <property type="entry name" value="DUF6534 DOMAIN-CONTAINING PROTEIN"/>
    <property type="match status" value="1"/>
</dbReference>
<evidence type="ECO:0000256" key="2">
    <source>
        <dbReference type="SAM" id="Phobius"/>
    </source>
</evidence>
<reference evidence="4 5" key="1">
    <citation type="journal article" date="2019" name="Nat. Ecol. Evol.">
        <title>Megaphylogeny resolves global patterns of mushroom evolution.</title>
        <authorList>
            <person name="Varga T."/>
            <person name="Krizsan K."/>
            <person name="Foldi C."/>
            <person name="Dima B."/>
            <person name="Sanchez-Garcia M."/>
            <person name="Sanchez-Ramirez S."/>
            <person name="Szollosi G.J."/>
            <person name="Szarkandi J.G."/>
            <person name="Papp V."/>
            <person name="Albert L."/>
            <person name="Andreopoulos W."/>
            <person name="Angelini C."/>
            <person name="Antonin V."/>
            <person name="Barry K.W."/>
            <person name="Bougher N.L."/>
            <person name="Buchanan P."/>
            <person name="Buyck B."/>
            <person name="Bense V."/>
            <person name="Catcheside P."/>
            <person name="Chovatia M."/>
            <person name="Cooper J."/>
            <person name="Damon W."/>
            <person name="Desjardin D."/>
            <person name="Finy P."/>
            <person name="Geml J."/>
            <person name="Haridas S."/>
            <person name="Hughes K."/>
            <person name="Justo A."/>
            <person name="Karasinski D."/>
            <person name="Kautmanova I."/>
            <person name="Kiss B."/>
            <person name="Kocsube S."/>
            <person name="Kotiranta H."/>
            <person name="LaButti K.M."/>
            <person name="Lechner B.E."/>
            <person name="Liimatainen K."/>
            <person name="Lipzen A."/>
            <person name="Lukacs Z."/>
            <person name="Mihaltcheva S."/>
            <person name="Morgado L.N."/>
            <person name="Niskanen T."/>
            <person name="Noordeloos M.E."/>
            <person name="Ohm R.A."/>
            <person name="Ortiz-Santana B."/>
            <person name="Ovrebo C."/>
            <person name="Racz N."/>
            <person name="Riley R."/>
            <person name="Savchenko A."/>
            <person name="Shiryaev A."/>
            <person name="Soop K."/>
            <person name="Spirin V."/>
            <person name="Szebenyi C."/>
            <person name="Tomsovsky M."/>
            <person name="Tulloss R.E."/>
            <person name="Uehling J."/>
            <person name="Grigoriev I.V."/>
            <person name="Vagvolgyi C."/>
            <person name="Papp T."/>
            <person name="Martin F.M."/>
            <person name="Miettinen O."/>
            <person name="Hibbett D.S."/>
            <person name="Nagy L.G."/>
        </authorList>
    </citation>
    <scope>NUCLEOTIDE SEQUENCE [LARGE SCALE GENOMIC DNA]</scope>
    <source>
        <strain evidence="4 5">CBS 962.96</strain>
    </source>
</reference>
<feature type="region of interest" description="Disordered" evidence="1">
    <location>
        <begin position="291"/>
        <end position="321"/>
    </location>
</feature>
<feature type="transmembrane region" description="Helical" evidence="2">
    <location>
        <begin position="94"/>
        <end position="118"/>
    </location>
</feature>
<accession>A0A4S8LIL3</accession>
<feature type="transmembrane region" description="Helical" evidence="2">
    <location>
        <begin position="130"/>
        <end position="147"/>
    </location>
</feature>
<feature type="transmembrane region" description="Helical" evidence="2">
    <location>
        <begin position="20"/>
        <end position="39"/>
    </location>
</feature>
<sequence length="349" mass="38586">MSALPDRPTPVSQSTFATSYGGILICGFIAIFLYGISVLQSSGASSTFLRKDVHVFSKLPEGYSVDQVTKQLQQYSQDFIISYTDLSVLDSGFWTVYVGAIMNYLVVVLVQTFFARMIYHLMKAGIRRHLLMLAFAVCILGQFGWVVKEFQSTTIKDFLPWAPKLLIPHRVLRMISDIATTSSLCLILYDTEAHFKSSVKLIRTIMIYAMNRLVLTTIVGVAQTIMIIVNVNNISGYSIDYISVHLYVNSFLAALNARNNIRGNTVVPYATSWEANPTRSTRSARVNLSGLSSSMDDSLPPNPSVIPSSTQNVQSFGQPLQKGDSAVVEIDSYPLSDLDHKSNSQAHAV</sequence>
<evidence type="ECO:0000259" key="3">
    <source>
        <dbReference type="Pfam" id="PF20152"/>
    </source>
</evidence>
<feature type="transmembrane region" description="Helical" evidence="2">
    <location>
        <begin position="210"/>
        <end position="229"/>
    </location>
</feature>
<proteinExistence type="predicted"/>
<evidence type="ECO:0000313" key="4">
    <source>
        <dbReference type="EMBL" id="THU88884.1"/>
    </source>
</evidence>
<protein>
    <recommendedName>
        <fullName evidence="3">DUF6534 domain-containing protein</fullName>
    </recommendedName>
</protein>
<keyword evidence="5" id="KW-1185">Reference proteome</keyword>
<dbReference type="PANTHER" id="PTHR40465">
    <property type="entry name" value="CHROMOSOME 1, WHOLE GENOME SHOTGUN SEQUENCE"/>
    <property type="match status" value="1"/>
</dbReference>
<evidence type="ECO:0000313" key="5">
    <source>
        <dbReference type="Proteomes" id="UP000297245"/>
    </source>
</evidence>
<keyword evidence="2" id="KW-1133">Transmembrane helix</keyword>
<name>A0A4S8LIL3_DENBC</name>
<dbReference type="AlphaFoldDB" id="A0A4S8LIL3"/>
<dbReference type="EMBL" id="ML179390">
    <property type="protein sequence ID" value="THU88884.1"/>
    <property type="molecule type" value="Genomic_DNA"/>
</dbReference>
<dbReference type="InterPro" id="IPR045339">
    <property type="entry name" value="DUF6534"/>
</dbReference>
<evidence type="ECO:0000256" key="1">
    <source>
        <dbReference type="SAM" id="MobiDB-lite"/>
    </source>
</evidence>
<gene>
    <name evidence="4" type="ORF">K435DRAFT_842020</name>
</gene>
<dbReference type="Pfam" id="PF20152">
    <property type="entry name" value="DUF6534"/>
    <property type="match status" value="1"/>
</dbReference>
<organism evidence="4 5">
    <name type="scientific">Dendrothele bispora (strain CBS 962.96)</name>
    <dbReference type="NCBI Taxonomy" id="1314807"/>
    <lineage>
        <taxon>Eukaryota</taxon>
        <taxon>Fungi</taxon>
        <taxon>Dikarya</taxon>
        <taxon>Basidiomycota</taxon>
        <taxon>Agaricomycotina</taxon>
        <taxon>Agaricomycetes</taxon>
        <taxon>Agaricomycetidae</taxon>
        <taxon>Agaricales</taxon>
        <taxon>Agaricales incertae sedis</taxon>
        <taxon>Dendrothele</taxon>
    </lineage>
</organism>
<feature type="domain" description="DUF6534" evidence="3">
    <location>
        <begin position="174"/>
        <end position="259"/>
    </location>
</feature>